<dbReference type="GO" id="GO:0007059">
    <property type="term" value="P:chromosome segregation"/>
    <property type="evidence" value="ECO:0007669"/>
    <property type="project" value="TreeGrafter"/>
</dbReference>
<evidence type="ECO:0000256" key="2">
    <source>
        <dbReference type="ARBA" id="ARBA00006645"/>
    </source>
</evidence>
<dbReference type="InterPro" id="IPR036202">
    <property type="entry name" value="TopoI_DNA-bd_euk_N_sf"/>
</dbReference>
<feature type="active site" description="O-(3'-phospho-DNA)-tyrosine intermediate" evidence="6">
    <location>
        <position position="845"/>
    </location>
</feature>
<dbReference type="InterPro" id="IPR013499">
    <property type="entry name" value="TopoI_euk"/>
</dbReference>
<keyword evidence="11" id="KW-1185">Reference proteome</keyword>
<dbReference type="InterPro" id="IPR008336">
    <property type="entry name" value="TopoI_DNA-bd_euk"/>
</dbReference>
<feature type="compositionally biased region" description="Basic and acidic residues" evidence="8">
    <location>
        <begin position="23"/>
        <end position="34"/>
    </location>
</feature>
<proteinExistence type="inferred from homology"/>
<dbReference type="InterPro" id="IPR013034">
    <property type="entry name" value="DNA_topo_DNA_db_N_dom1"/>
</dbReference>
<dbReference type="FunFam" id="2.170.11.10:FF:000001">
    <property type="entry name" value="DNA topoisomerase I"/>
    <property type="match status" value="1"/>
</dbReference>
<dbReference type="PROSITE" id="PS52038">
    <property type="entry name" value="TOPO_IB_2"/>
    <property type="match status" value="1"/>
</dbReference>
<dbReference type="PANTHER" id="PTHR10290">
    <property type="entry name" value="DNA TOPOISOMERASE I"/>
    <property type="match status" value="1"/>
</dbReference>
<name>A0AA40K4U2_9PEZI</name>
<keyword evidence="5 6" id="KW-0413">Isomerase</keyword>
<dbReference type="EMBL" id="JAUKUD010000004">
    <property type="protein sequence ID" value="KAK0745949.1"/>
    <property type="molecule type" value="Genomic_DNA"/>
</dbReference>
<dbReference type="GO" id="GO:0006260">
    <property type="term" value="P:DNA replication"/>
    <property type="evidence" value="ECO:0007669"/>
    <property type="project" value="TreeGrafter"/>
</dbReference>
<dbReference type="InterPro" id="IPR001631">
    <property type="entry name" value="TopoI"/>
</dbReference>
<keyword evidence="4 6" id="KW-0238">DNA-binding</keyword>
<dbReference type="Pfam" id="PF02919">
    <property type="entry name" value="Topoisom_I_N"/>
    <property type="match status" value="1"/>
</dbReference>
<dbReference type="InterPro" id="IPR048045">
    <property type="entry name" value="Topoisomer_I_DNA-bd"/>
</dbReference>
<dbReference type="InterPro" id="IPR025834">
    <property type="entry name" value="TopoI_C_dom"/>
</dbReference>
<dbReference type="EC" id="5.6.2.1" evidence="7"/>
<dbReference type="SUPFAM" id="SSF56741">
    <property type="entry name" value="Eukaryotic DNA topoisomerase I, N-terminal DNA-binding fragment"/>
    <property type="match status" value="1"/>
</dbReference>
<organism evidence="10 11">
    <name type="scientific">Schizothecium vesticola</name>
    <dbReference type="NCBI Taxonomy" id="314040"/>
    <lineage>
        <taxon>Eukaryota</taxon>
        <taxon>Fungi</taxon>
        <taxon>Dikarya</taxon>
        <taxon>Ascomycota</taxon>
        <taxon>Pezizomycotina</taxon>
        <taxon>Sordariomycetes</taxon>
        <taxon>Sordariomycetidae</taxon>
        <taxon>Sordariales</taxon>
        <taxon>Schizotheciaceae</taxon>
        <taxon>Schizothecium</taxon>
    </lineage>
</organism>
<evidence type="ECO:0000256" key="3">
    <source>
        <dbReference type="ARBA" id="ARBA00023029"/>
    </source>
</evidence>
<dbReference type="CDD" id="cd00659">
    <property type="entry name" value="Topo_IB_C"/>
    <property type="match status" value="1"/>
</dbReference>
<sequence length="889" mass="100376">MSSSDDDMPLSRTNGHASASRISKADDLAMEKSVSKARPGPKGISIRNGPVNTDAMEVDSQPNGAPKRKSRSSLVQGVNYKDDSDSDGAPLAKRQKKQKEVSDSDDEPIAKRRNGKLPPSIKDTDLGDLKDDDDEPLGTKLAQTKANIEKHAAKEAKAARAAPAKPKRTPSKPTPKKAVKDESSDDEPLAKPKKRQSNGAASAKKANGVKKQESDSDDAPIAKKGKKAAPAAAKGKVAAVKKAAKFEKESSKDEGDEEEEGEFRWWDAPKKEDDSIKWTTLEHNGVIFPPPYEPLPKHVRLLYDGQPVNLHVDAEEVATFFGSMLHSTLNVENPVFQKNFFHDFKEFLKNTGGAKTNDGKKVDIKEFSKLDFTQIFEHYKGISDAKKARPAAEKKAEKAERDKIEAPFLYCKWDGRKEKVGNPRVEPPGLFRGRGEHPKTGTVKKRVLPEQITINIGKEAKVPDPPKGHRWKAVQHDNKATWLAMWQENVNGNYKYIMLAANSAVKGQADFKKFEKARELKKHIGRIRADYNKEMKSDVMADRQRATAMYLIDKFALRAGNEKDTDNEAETVGCCSLKFEHVTLREPDTVIFDFLGKDSIRFYNEFTVERQTTQLNKHLSSYMPGLTAKVFRTYNASYTMSYLLQGLKIDQNSSVSEKIKLYNDCNREVAILCNHKRTVGAGHEAQMEKMGDRIKGLKYQRWRNKMMMLDVDPKMKKKKGAAFFELDEDLDQEWIEAHQQFLLKEQTEKIEKKFVKDNEKREADGEKPFPDKELRDRLKAVKELEAKFKKENKTKKVEAEGKGPTVEKLDAAVEKIDERIRTLELQSADREGNKEVALGTSKINYIDPRLTVVFAAKANVPIEKFFSKTLRDKFKWAIESIGDDETWEF</sequence>
<dbReference type="Gene3D" id="1.10.132.10">
    <property type="match status" value="1"/>
</dbReference>
<dbReference type="FunFam" id="1.10.10.41:FF:000001">
    <property type="entry name" value="DNA topoisomerase I"/>
    <property type="match status" value="1"/>
</dbReference>
<evidence type="ECO:0000256" key="7">
    <source>
        <dbReference type="RuleBase" id="RU365101"/>
    </source>
</evidence>
<feature type="compositionally biased region" description="Polar residues" evidence="8">
    <location>
        <begin position="11"/>
        <end position="21"/>
    </location>
</feature>
<dbReference type="FunFam" id="1.10.132.10:FF:000003">
    <property type="entry name" value="DNA topoisomerase I"/>
    <property type="match status" value="1"/>
</dbReference>
<comment type="catalytic activity">
    <reaction evidence="1 6 7">
        <text>ATP-independent breakage of single-stranded DNA, followed by passage and rejoining.</text>
        <dbReference type="EC" id="5.6.2.1"/>
    </reaction>
</comment>
<dbReference type="Gene3D" id="1.10.10.41">
    <property type="entry name" value="Yeast DNA topoisomerase - domain 1"/>
    <property type="match status" value="1"/>
</dbReference>
<dbReference type="InterPro" id="IPR011010">
    <property type="entry name" value="DNA_brk_join_enz"/>
</dbReference>
<reference evidence="10" key="1">
    <citation type="submission" date="2023-06" db="EMBL/GenBank/DDBJ databases">
        <title>Genome-scale phylogeny and comparative genomics of the fungal order Sordariales.</title>
        <authorList>
            <consortium name="Lawrence Berkeley National Laboratory"/>
            <person name="Hensen N."/>
            <person name="Bonometti L."/>
            <person name="Westerberg I."/>
            <person name="Brannstrom I.O."/>
            <person name="Guillou S."/>
            <person name="Cros-Aarteil S."/>
            <person name="Calhoun S."/>
            <person name="Haridas S."/>
            <person name="Kuo A."/>
            <person name="Mondo S."/>
            <person name="Pangilinan J."/>
            <person name="Riley R."/>
            <person name="LaButti K."/>
            <person name="Andreopoulos B."/>
            <person name="Lipzen A."/>
            <person name="Chen C."/>
            <person name="Yanf M."/>
            <person name="Daum C."/>
            <person name="Ng V."/>
            <person name="Clum A."/>
            <person name="Steindorff A."/>
            <person name="Ohm R."/>
            <person name="Martin F."/>
            <person name="Silar P."/>
            <person name="Natvig D."/>
            <person name="Lalanne C."/>
            <person name="Gautier V."/>
            <person name="Ament-velasquez S.L."/>
            <person name="Kruys A."/>
            <person name="Hutchinson M.I."/>
            <person name="Powell A.J."/>
            <person name="Barry K."/>
            <person name="Miller A.N."/>
            <person name="Grigoriev I.V."/>
            <person name="Debuchy R."/>
            <person name="Gladieux P."/>
            <person name="Thoren M.H."/>
            <person name="Johannesson H."/>
        </authorList>
    </citation>
    <scope>NUCLEOTIDE SEQUENCE</scope>
    <source>
        <strain evidence="10">SMH3187-1</strain>
    </source>
</reference>
<dbReference type="Proteomes" id="UP001172155">
    <property type="component" value="Unassembled WGS sequence"/>
</dbReference>
<dbReference type="AlphaFoldDB" id="A0AA40K4U2"/>
<comment type="function">
    <text evidence="7">Releases the supercoiling and torsional tension of DNA introduced during the DNA replication and transcription by transiently cleaving and rejoining one strand of the DNA duplex. Introduces a single-strand break via transesterification at the specific target site 5'-[CT]CCTTp site in duplex DNA. The scissile phosphodiester is attacked by the catalytic tyrosine of the enzyme, resulting in the formation of a DNA-(3'-phosphotyrosyl)-enzyme intermediate and the expulsion of a 5'-OH DNA strand. The free DNA strand then undergoes passage around the unbroken strand thus removing DNA supercoils. Finally, in the religation step, the DNA 5'-OH attacks the covalent intermediate to expel the active-site tyrosine and restore the DNA phosphodiester backbone.</text>
</comment>
<comment type="caution">
    <text evidence="10">The sequence shown here is derived from an EMBL/GenBank/DDBJ whole genome shotgun (WGS) entry which is preliminary data.</text>
</comment>
<dbReference type="PANTHER" id="PTHR10290:SF3">
    <property type="entry name" value="DNA TOPOISOMERASE 1"/>
    <property type="match status" value="1"/>
</dbReference>
<dbReference type="GO" id="GO:0005694">
    <property type="term" value="C:chromosome"/>
    <property type="evidence" value="ECO:0007669"/>
    <property type="project" value="InterPro"/>
</dbReference>
<dbReference type="SMART" id="SM00435">
    <property type="entry name" value="TOPEUc"/>
    <property type="match status" value="1"/>
</dbReference>
<dbReference type="InterPro" id="IPR013030">
    <property type="entry name" value="DNA_topo_DNA_db_N_dom2"/>
</dbReference>
<dbReference type="GO" id="GO:0003917">
    <property type="term" value="F:DNA topoisomerase type I (single strand cut, ATP-independent) activity"/>
    <property type="evidence" value="ECO:0007669"/>
    <property type="project" value="UniProtKB-UniRule"/>
</dbReference>
<evidence type="ECO:0000313" key="10">
    <source>
        <dbReference type="EMBL" id="KAK0745949.1"/>
    </source>
</evidence>
<dbReference type="Gene3D" id="2.170.11.10">
    <property type="entry name" value="DNA Topoisomerase I, domain 2"/>
    <property type="match status" value="1"/>
</dbReference>
<feature type="compositionally biased region" description="Basic and acidic residues" evidence="8">
    <location>
        <begin position="147"/>
        <end position="158"/>
    </location>
</feature>
<dbReference type="InterPro" id="IPR051062">
    <property type="entry name" value="Topoisomerase_IB"/>
</dbReference>
<evidence type="ECO:0000256" key="5">
    <source>
        <dbReference type="ARBA" id="ARBA00023235"/>
    </source>
</evidence>
<dbReference type="GO" id="GO:0003677">
    <property type="term" value="F:DNA binding"/>
    <property type="evidence" value="ECO:0007669"/>
    <property type="project" value="UniProtKB-UniRule"/>
</dbReference>
<dbReference type="CDD" id="cd03488">
    <property type="entry name" value="Topoisomer_IB_N_htopoI_like"/>
    <property type="match status" value="1"/>
</dbReference>
<dbReference type="InterPro" id="IPR013500">
    <property type="entry name" value="TopoI_cat_euk"/>
</dbReference>
<protein>
    <recommendedName>
        <fullName evidence="7">DNA topoisomerase I</fullName>
        <ecNumber evidence="7">5.6.2.1</ecNumber>
    </recommendedName>
    <alternativeName>
        <fullName evidence="7">DNA topoisomerase 1</fullName>
    </alternativeName>
</protein>
<accession>A0AA40K4U2</accession>
<dbReference type="Gene3D" id="3.90.15.10">
    <property type="entry name" value="Topoisomerase I, Chain A, domain 3"/>
    <property type="match status" value="2"/>
</dbReference>
<dbReference type="GO" id="GO:0005730">
    <property type="term" value="C:nucleolus"/>
    <property type="evidence" value="ECO:0007669"/>
    <property type="project" value="TreeGrafter"/>
</dbReference>
<comment type="similarity">
    <text evidence="2 6 7">Belongs to the type IB topoisomerase family.</text>
</comment>
<evidence type="ECO:0000256" key="8">
    <source>
        <dbReference type="SAM" id="MobiDB-lite"/>
    </source>
</evidence>
<keyword evidence="3 6" id="KW-0799">Topoisomerase</keyword>
<feature type="compositionally biased region" description="Basic residues" evidence="8">
    <location>
        <begin position="165"/>
        <end position="177"/>
    </location>
</feature>
<dbReference type="SUPFAM" id="SSF56349">
    <property type="entry name" value="DNA breaking-rejoining enzymes"/>
    <property type="match status" value="1"/>
</dbReference>
<dbReference type="Pfam" id="PF14370">
    <property type="entry name" value="Topo_C_assoc"/>
    <property type="match status" value="1"/>
</dbReference>
<evidence type="ECO:0000256" key="4">
    <source>
        <dbReference type="ARBA" id="ARBA00023125"/>
    </source>
</evidence>
<evidence type="ECO:0000256" key="1">
    <source>
        <dbReference type="ARBA" id="ARBA00000213"/>
    </source>
</evidence>
<evidence type="ECO:0000313" key="11">
    <source>
        <dbReference type="Proteomes" id="UP001172155"/>
    </source>
</evidence>
<feature type="domain" description="DNA topoisomerase I eukaryotic-type" evidence="9">
    <location>
        <begin position="430"/>
        <end position="859"/>
    </location>
</feature>
<dbReference type="PRINTS" id="PR00416">
    <property type="entry name" value="EUTPISMRASEI"/>
</dbReference>
<dbReference type="InterPro" id="IPR014727">
    <property type="entry name" value="TopoI_cat_a/b-sub_euk"/>
</dbReference>
<gene>
    <name evidence="10" type="ORF">B0T18DRAFT_428997</name>
</gene>
<evidence type="ECO:0000256" key="6">
    <source>
        <dbReference type="PROSITE-ProRule" id="PRU01382"/>
    </source>
</evidence>
<evidence type="ECO:0000259" key="9">
    <source>
        <dbReference type="SMART" id="SM00435"/>
    </source>
</evidence>
<feature type="region of interest" description="Disordered" evidence="8">
    <location>
        <begin position="1"/>
        <end position="236"/>
    </location>
</feature>
<dbReference type="Pfam" id="PF01028">
    <property type="entry name" value="Topoisom_I"/>
    <property type="match status" value="1"/>
</dbReference>
<dbReference type="GO" id="GO:0006265">
    <property type="term" value="P:DNA topological change"/>
    <property type="evidence" value="ECO:0007669"/>
    <property type="project" value="UniProtKB-UniRule"/>
</dbReference>
<dbReference type="InterPro" id="IPR014711">
    <property type="entry name" value="TopoI_cat_a-hlx-sub_euk"/>
</dbReference>